<evidence type="ECO:0000313" key="6">
    <source>
        <dbReference type="EMBL" id="SQJ15783.1"/>
    </source>
</evidence>
<evidence type="ECO:0000256" key="3">
    <source>
        <dbReference type="ARBA" id="ARBA00022801"/>
    </source>
</evidence>
<dbReference type="EMBL" id="LS483487">
    <property type="protein sequence ID" value="SQJ15783.1"/>
    <property type="molecule type" value="Genomic_DNA"/>
</dbReference>
<dbReference type="PROSITE" id="PS01269">
    <property type="entry name" value="UPF0025"/>
    <property type="match status" value="1"/>
</dbReference>
<evidence type="ECO:0000259" key="5">
    <source>
        <dbReference type="Pfam" id="PF12850"/>
    </source>
</evidence>
<dbReference type="NCBIfam" id="TIGR00040">
    <property type="entry name" value="yfcE"/>
    <property type="match status" value="1"/>
</dbReference>
<proteinExistence type="inferred from homology"/>
<dbReference type="Proteomes" id="UP000249008">
    <property type="component" value="Chromosome 1"/>
</dbReference>
<keyword evidence="3 6" id="KW-0378">Hydrolase</keyword>
<dbReference type="PANTHER" id="PTHR11124">
    <property type="entry name" value="VACUOLAR SORTING PROTEIN VPS29"/>
    <property type="match status" value="1"/>
</dbReference>
<protein>
    <recommendedName>
        <fullName evidence="4">Phosphoesterase</fullName>
        <ecNumber evidence="4">3.1.4.-</ecNumber>
    </recommendedName>
</protein>
<reference evidence="6 7" key="1">
    <citation type="submission" date="2018-06" db="EMBL/GenBank/DDBJ databases">
        <authorList>
            <consortium name="Pathogen Informatics"/>
            <person name="Doyle S."/>
        </authorList>
    </citation>
    <scope>NUCLEOTIDE SEQUENCE [LARGE SCALE GENOMIC DNA]</scope>
    <source>
        <strain evidence="6 7">NCTC12112</strain>
    </source>
</reference>
<accession>A0AAX2JEU4</accession>
<evidence type="ECO:0000256" key="2">
    <source>
        <dbReference type="ARBA" id="ARBA00022723"/>
    </source>
</evidence>
<organism evidence="6 7">
    <name type="scientific">Fusobacterium ulcerans</name>
    <dbReference type="NCBI Taxonomy" id="861"/>
    <lineage>
        <taxon>Bacteria</taxon>
        <taxon>Fusobacteriati</taxon>
        <taxon>Fusobacteriota</taxon>
        <taxon>Fusobacteriia</taxon>
        <taxon>Fusobacteriales</taxon>
        <taxon>Fusobacteriaceae</taxon>
        <taxon>Fusobacterium</taxon>
    </lineage>
</organism>
<dbReference type="SUPFAM" id="SSF56300">
    <property type="entry name" value="Metallo-dependent phosphatases"/>
    <property type="match status" value="1"/>
</dbReference>
<dbReference type="GeneID" id="78454384"/>
<dbReference type="InterPro" id="IPR020935">
    <property type="entry name" value="PdiEstase_YfcE_CS"/>
</dbReference>
<evidence type="ECO:0000256" key="4">
    <source>
        <dbReference type="RuleBase" id="RU362039"/>
    </source>
</evidence>
<dbReference type="Pfam" id="PF12850">
    <property type="entry name" value="Metallophos_2"/>
    <property type="match status" value="1"/>
</dbReference>
<gene>
    <name evidence="6" type="ORF">NCTC12112_03120</name>
</gene>
<dbReference type="AlphaFoldDB" id="A0AAX2JEU4"/>
<dbReference type="GO" id="GO:0046872">
    <property type="term" value="F:metal ion binding"/>
    <property type="evidence" value="ECO:0007669"/>
    <property type="project" value="UniProtKB-KW"/>
</dbReference>
<dbReference type="RefSeq" id="WP_005978538.1">
    <property type="nucleotide sequence ID" value="NZ_BAABXY010000001.1"/>
</dbReference>
<keyword evidence="2 4" id="KW-0479">Metal-binding</keyword>
<evidence type="ECO:0000313" key="7">
    <source>
        <dbReference type="Proteomes" id="UP000249008"/>
    </source>
</evidence>
<name>A0AAX2JEU4_9FUSO</name>
<dbReference type="InterPro" id="IPR024654">
    <property type="entry name" value="Calcineurin-like_PHP_lpxH"/>
</dbReference>
<dbReference type="InterPro" id="IPR000979">
    <property type="entry name" value="Phosphodiesterase_MJ0936/Vps29"/>
</dbReference>
<feature type="domain" description="Calcineurin-like phosphoesterase" evidence="5">
    <location>
        <begin position="1"/>
        <end position="132"/>
    </location>
</feature>
<evidence type="ECO:0000256" key="1">
    <source>
        <dbReference type="ARBA" id="ARBA00008950"/>
    </source>
</evidence>
<comment type="cofactor">
    <cofactor evidence="4">
        <name>a divalent metal cation</name>
        <dbReference type="ChEBI" id="CHEBI:60240"/>
    </cofactor>
</comment>
<sequence>MKILVISDSHGRLEKLISVYEREKPDMVICAGDFSDDAEELSYVFPENIYHIVKGNCDYYDMQRSDEMILELGGHKVFLAHGHHYRVKLEYETIEKRGRELGCDVVIFGHTHRPYLEKKKGITLFNPGAVLGNDYGIIKINKESIDFLLKRI</sequence>
<comment type="similarity">
    <text evidence="1 4">Belongs to the metallophosphoesterase superfamily. YfcE family.</text>
</comment>
<dbReference type="KEGG" id="ful:C4N20_06155"/>
<dbReference type="Gene3D" id="3.60.21.10">
    <property type="match status" value="1"/>
</dbReference>
<dbReference type="InterPro" id="IPR029052">
    <property type="entry name" value="Metallo-depent_PP-like"/>
</dbReference>
<dbReference type="GO" id="GO:0016787">
    <property type="term" value="F:hydrolase activity"/>
    <property type="evidence" value="ECO:0007669"/>
    <property type="project" value="UniProtKB-UniRule"/>
</dbReference>
<dbReference type="EC" id="3.1.4.-" evidence="4"/>